<dbReference type="AlphaFoldDB" id="A0A0F4Q347"/>
<dbReference type="Pfam" id="PF16732">
    <property type="entry name" value="ComP_DUS"/>
    <property type="match status" value="1"/>
</dbReference>
<accession>A0A0F4Q347</accession>
<evidence type="ECO:0000313" key="2">
    <source>
        <dbReference type="EMBL" id="KJZ01790.1"/>
    </source>
</evidence>
<keyword evidence="1" id="KW-1133">Transmembrane helix</keyword>
<evidence type="ECO:0000256" key="1">
    <source>
        <dbReference type="SAM" id="Phobius"/>
    </source>
</evidence>
<keyword evidence="1" id="KW-0812">Transmembrane</keyword>
<dbReference type="InterPro" id="IPR012902">
    <property type="entry name" value="N_methyl_site"/>
</dbReference>
<dbReference type="Gene3D" id="3.30.700.10">
    <property type="entry name" value="Glycoprotein, Type 4 Pilin"/>
    <property type="match status" value="1"/>
</dbReference>
<protein>
    <submittedName>
        <fullName evidence="2">Type IV pilin</fullName>
    </submittedName>
</protein>
<dbReference type="OrthoDB" id="5572189at2"/>
<dbReference type="InterPro" id="IPR031982">
    <property type="entry name" value="PilE-like"/>
</dbReference>
<dbReference type="SUPFAM" id="SSF54523">
    <property type="entry name" value="Pili subunits"/>
    <property type="match status" value="1"/>
</dbReference>
<reference evidence="2 3" key="1">
    <citation type="journal article" date="2015" name="BMC Genomics">
        <title>Genome mining reveals unlocked bioactive potential of marine Gram-negative bacteria.</title>
        <authorList>
            <person name="Machado H."/>
            <person name="Sonnenschein E.C."/>
            <person name="Melchiorsen J."/>
            <person name="Gram L."/>
        </authorList>
    </citation>
    <scope>NUCLEOTIDE SEQUENCE [LARGE SCALE GENOMIC DNA]</scope>
    <source>
        <strain evidence="2 3">S3137</strain>
    </source>
</reference>
<dbReference type="GO" id="GO:0043683">
    <property type="term" value="P:type IV pilus assembly"/>
    <property type="evidence" value="ECO:0007669"/>
    <property type="project" value="InterPro"/>
</dbReference>
<keyword evidence="1" id="KW-0472">Membrane</keyword>
<dbReference type="PANTHER" id="PTHR30093">
    <property type="entry name" value="GENERAL SECRETION PATHWAY PROTEIN G"/>
    <property type="match status" value="1"/>
</dbReference>
<dbReference type="InterPro" id="IPR045584">
    <property type="entry name" value="Pilin-like"/>
</dbReference>
<name>A0A0F4Q347_9GAMM</name>
<dbReference type="RefSeq" id="WP_045979191.1">
    <property type="nucleotide sequence ID" value="NZ_JXXY01000006.1"/>
</dbReference>
<organism evidence="2 3">
    <name type="scientific">Pseudoalteromonas ruthenica</name>
    <dbReference type="NCBI Taxonomy" id="151081"/>
    <lineage>
        <taxon>Bacteria</taxon>
        <taxon>Pseudomonadati</taxon>
        <taxon>Pseudomonadota</taxon>
        <taxon>Gammaproteobacteria</taxon>
        <taxon>Alteromonadales</taxon>
        <taxon>Pseudoalteromonadaceae</taxon>
        <taxon>Pseudoalteromonas</taxon>
    </lineage>
</organism>
<dbReference type="Pfam" id="PF07963">
    <property type="entry name" value="N_methyl"/>
    <property type="match status" value="1"/>
</dbReference>
<dbReference type="eggNOG" id="COG4968">
    <property type="taxonomic scope" value="Bacteria"/>
</dbReference>
<dbReference type="PATRIC" id="fig|151081.8.peg.1628"/>
<dbReference type="Proteomes" id="UP000033664">
    <property type="component" value="Unassembled WGS sequence"/>
</dbReference>
<proteinExistence type="predicted"/>
<dbReference type="PANTHER" id="PTHR30093:SF47">
    <property type="entry name" value="TYPE IV PILUS NON-CORE MINOR PILIN PILE"/>
    <property type="match status" value="1"/>
</dbReference>
<dbReference type="NCBIfam" id="TIGR02532">
    <property type="entry name" value="IV_pilin_GFxxxE"/>
    <property type="match status" value="1"/>
</dbReference>
<dbReference type="GeneID" id="58227306"/>
<gene>
    <name evidence="2" type="ORF">TW72_02255</name>
</gene>
<evidence type="ECO:0000313" key="3">
    <source>
        <dbReference type="Proteomes" id="UP000033664"/>
    </source>
</evidence>
<dbReference type="EMBL" id="JXXZ01000002">
    <property type="protein sequence ID" value="KJZ01790.1"/>
    <property type="molecule type" value="Genomic_DNA"/>
</dbReference>
<sequence length="141" mass="15551">MRLQGMLQRGFTLIEMMIVVAIIGILYAVAMPAYSEYMEKGRRADMQQNMLQVVAVLERTYSRMGGYPSNFTLPTSDYYTLRYAPQPTISSSGGAHYDAKKFTLRAIPKAAQSGDECGTLSINEVGQQRASGGDDDDCWGS</sequence>
<keyword evidence="3" id="KW-1185">Reference proteome</keyword>
<feature type="transmembrane region" description="Helical" evidence="1">
    <location>
        <begin position="12"/>
        <end position="34"/>
    </location>
</feature>
<comment type="caution">
    <text evidence="2">The sequence shown here is derived from an EMBL/GenBank/DDBJ whole genome shotgun (WGS) entry which is preliminary data.</text>
</comment>